<dbReference type="EMBL" id="PRCW01000106">
    <property type="protein sequence ID" value="PYD46883.1"/>
    <property type="molecule type" value="Genomic_DNA"/>
</dbReference>
<organism evidence="1 2">
    <name type="scientific">Novacetimonas pomaceti</name>
    <dbReference type="NCBI Taxonomy" id="2021998"/>
    <lineage>
        <taxon>Bacteria</taxon>
        <taxon>Pseudomonadati</taxon>
        <taxon>Pseudomonadota</taxon>
        <taxon>Alphaproteobacteria</taxon>
        <taxon>Acetobacterales</taxon>
        <taxon>Acetobacteraceae</taxon>
        <taxon>Novacetimonas</taxon>
    </lineage>
</organism>
<sequence length="73" mass="8043">MSGVFASMNTKDGGPLSGPPFFYAIGAHSRQAGRAWRRVHDRKSGNSPFVGEPCNKHMSAVLLRYIVYKYGIV</sequence>
<comment type="caution">
    <text evidence="1">The sequence shown here is derived from an EMBL/GenBank/DDBJ whole genome shotgun (WGS) entry which is preliminary data.</text>
</comment>
<evidence type="ECO:0000313" key="1">
    <source>
        <dbReference type="EMBL" id="PYD46883.1"/>
    </source>
</evidence>
<accession>A0ABX5NZE6</accession>
<reference evidence="1 2" key="1">
    <citation type="submission" date="2018-02" db="EMBL/GenBank/DDBJ databases">
        <authorList>
            <person name="Skraban J."/>
            <person name="Trcek J."/>
        </authorList>
    </citation>
    <scope>NUCLEOTIDE SEQUENCE [LARGE SCALE GENOMIC DNA]</scope>
    <source>
        <strain evidence="1 2">AV446</strain>
    </source>
</reference>
<proteinExistence type="predicted"/>
<evidence type="ECO:0000313" key="2">
    <source>
        <dbReference type="Proteomes" id="UP000248116"/>
    </source>
</evidence>
<name>A0ABX5NZE6_9PROT</name>
<dbReference type="Proteomes" id="UP000248116">
    <property type="component" value="Unassembled WGS sequence"/>
</dbReference>
<protein>
    <submittedName>
        <fullName evidence="1">Uncharacterized protein</fullName>
    </submittedName>
</protein>
<gene>
    <name evidence="1" type="ORF">C3920_12885</name>
</gene>
<keyword evidence="2" id="KW-1185">Reference proteome</keyword>